<proteinExistence type="inferred from homology"/>
<dbReference type="PRINTS" id="PR00302">
    <property type="entry name" value="LUPUSLA"/>
</dbReference>
<comment type="similarity">
    <text evidence="2">Belongs to the LARP7 family.</text>
</comment>
<dbReference type="GO" id="GO:0005634">
    <property type="term" value="C:nucleus"/>
    <property type="evidence" value="ECO:0007669"/>
    <property type="project" value="UniProtKB-SubCell"/>
</dbReference>
<feature type="region of interest" description="Disordered" evidence="8">
    <location>
        <begin position="1"/>
        <end position="21"/>
    </location>
</feature>
<dbReference type="InterPro" id="IPR000504">
    <property type="entry name" value="RRM_dom"/>
</dbReference>
<feature type="compositionally biased region" description="Basic and acidic residues" evidence="8">
    <location>
        <begin position="284"/>
        <end position="346"/>
    </location>
</feature>
<dbReference type="PANTHER" id="PTHR22792:SF62">
    <property type="entry name" value="LA-RELATED PROTEIN 7"/>
    <property type="match status" value="1"/>
</dbReference>
<gene>
    <name evidence="12" type="ORF">ABEB36_000753</name>
</gene>
<reference evidence="12 13" key="1">
    <citation type="submission" date="2024-05" db="EMBL/GenBank/DDBJ databases">
        <title>Genetic variation in Jamaican populations of the coffee berry borer (Hypothenemus hampei).</title>
        <authorList>
            <person name="Errbii M."/>
            <person name="Myrie A."/>
        </authorList>
    </citation>
    <scope>NUCLEOTIDE SEQUENCE [LARGE SCALE GENOMIC DNA]</scope>
    <source>
        <strain evidence="12">JA-Hopewell-2020-01-JO</strain>
        <tissue evidence="12">Whole body</tissue>
    </source>
</reference>
<dbReference type="GO" id="GO:0003723">
    <property type="term" value="F:RNA binding"/>
    <property type="evidence" value="ECO:0007669"/>
    <property type="project" value="UniProtKB-UniRule"/>
</dbReference>
<evidence type="ECO:0000259" key="9">
    <source>
        <dbReference type="PROSITE" id="PS50102"/>
    </source>
</evidence>
<evidence type="ECO:0000256" key="5">
    <source>
        <dbReference type="ARBA" id="ARBA00023163"/>
    </source>
</evidence>
<evidence type="ECO:0000256" key="4">
    <source>
        <dbReference type="ARBA" id="ARBA00023015"/>
    </source>
</evidence>
<feature type="domain" description="XRRM" evidence="11">
    <location>
        <begin position="428"/>
        <end position="538"/>
    </location>
</feature>
<keyword evidence="13" id="KW-1185">Reference proteome</keyword>
<keyword evidence="4" id="KW-0805">Transcription regulation</keyword>
<feature type="region of interest" description="Disordered" evidence="8">
    <location>
        <begin position="284"/>
        <end position="353"/>
    </location>
</feature>
<evidence type="ECO:0000256" key="8">
    <source>
        <dbReference type="SAM" id="MobiDB-lite"/>
    </source>
</evidence>
<dbReference type="InterPro" id="IPR014886">
    <property type="entry name" value="La_xRRM"/>
</dbReference>
<evidence type="ECO:0000259" key="10">
    <source>
        <dbReference type="PROSITE" id="PS50961"/>
    </source>
</evidence>
<dbReference type="Gene3D" id="1.10.10.10">
    <property type="entry name" value="Winged helix-like DNA-binding domain superfamily/Winged helix DNA-binding domain"/>
    <property type="match status" value="1"/>
</dbReference>
<comment type="subcellular location">
    <subcellularLocation>
        <location evidence="1">Nucleus</location>
    </subcellularLocation>
</comment>
<dbReference type="CDD" id="cd07323">
    <property type="entry name" value="LAM"/>
    <property type="match status" value="1"/>
</dbReference>
<feature type="domain" description="HTH La-type RNA-binding" evidence="10">
    <location>
        <begin position="18"/>
        <end position="107"/>
    </location>
</feature>
<feature type="compositionally biased region" description="Basic and acidic residues" evidence="8">
    <location>
        <begin position="232"/>
        <end position="251"/>
    </location>
</feature>
<dbReference type="Pfam" id="PF05383">
    <property type="entry name" value="La"/>
    <property type="match status" value="1"/>
</dbReference>
<evidence type="ECO:0000256" key="7">
    <source>
        <dbReference type="PROSITE-ProRule" id="PRU00332"/>
    </source>
</evidence>
<evidence type="ECO:0000256" key="6">
    <source>
        <dbReference type="ARBA" id="ARBA00023242"/>
    </source>
</evidence>
<keyword evidence="5" id="KW-0804">Transcription</keyword>
<dbReference type="InterPro" id="IPR045180">
    <property type="entry name" value="La_dom_prot"/>
</dbReference>
<dbReference type="PROSITE" id="PS50961">
    <property type="entry name" value="HTH_LA"/>
    <property type="match status" value="1"/>
</dbReference>
<protein>
    <submittedName>
        <fullName evidence="12">Uncharacterized protein</fullName>
    </submittedName>
</protein>
<dbReference type="InterPro" id="IPR036390">
    <property type="entry name" value="WH_DNA-bd_sf"/>
</dbReference>
<dbReference type="PANTHER" id="PTHR22792">
    <property type="entry name" value="LUPUS LA PROTEIN-RELATED"/>
    <property type="match status" value="1"/>
</dbReference>
<evidence type="ECO:0000313" key="12">
    <source>
        <dbReference type="EMBL" id="KAL1516922.1"/>
    </source>
</evidence>
<dbReference type="PROSITE" id="PS51939">
    <property type="entry name" value="XRRM"/>
    <property type="match status" value="1"/>
</dbReference>
<dbReference type="InterPro" id="IPR035979">
    <property type="entry name" value="RBD_domain_sf"/>
</dbReference>
<evidence type="ECO:0000259" key="11">
    <source>
        <dbReference type="PROSITE" id="PS51939"/>
    </source>
</evidence>
<dbReference type="EMBL" id="JBDJPC010000001">
    <property type="protein sequence ID" value="KAL1516922.1"/>
    <property type="molecule type" value="Genomic_DNA"/>
</dbReference>
<evidence type="ECO:0000256" key="3">
    <source>
        <dbReference type="ARBA" id="ARBA00022884"/>
    </source>
</evidence>
<dbReference type="PROSITE" id="PS50102">
    <property type="entry name" value="RRM"/>
    <property type="match status" value="1"/>
</dbReference>
<comment type="caution">
    <text evidence="12">The sequence shown here is derived from an EMBL/GenBank/DDBJ whole genome shotgun (WGS) entry which is preliminary data.</text>
</comment>
<dbReference type="Proteomes" id="UP001566132">
    <property type="component" value="Unassembled WGS sequence"/>
</dbReference>
<dbReference type="InterPro" id="IPR012677">
    <property type="entry name" value="Nucleotide-bd_a/b_plait_sf"/>
</dbReference>
<keyword evidence="6" id="KW-0539">Nucleus</keyword>
<name>A0ABD1FCE3_HYPHA</name>
<dbReference type="SUPFAM" id="SSF54928">
    <property type="entry name" value="RNA-binding domain, RBD"/>
    <property type="match status" value="1"/>
</dbReference>
<sequence length="553" mass="64481">MGEGECQGPIEGQPKKSRHRKKHLYNRILQQMEFYFSDSNLSKDRFLSQLLSQSSEIDIEQFLIFNKIRKLKCSKEDIQKALKPSKLIGISEDGTKLYRKTPLNIKENVDCCTIYVENIKPDATHEVLSQIFSDFGRVAYISIPKYKYNKTNKGFAFIEYETEDEAKEAISFFNSIGCQIPLDKNPEELQSILTFEGNTNEATEDNTKIKLENIESGIENNANGVKRKLSVEEVKDNHKKQKVDEEGNEKINEEDEKSGKRKIRFEEQQEIKRQKISEVEVIADVKPERPEESEVKPEESEVKLEESKVKPEESEVKLEESKVKPEESEVKPEESKVKPEESEDIKKKKKSKKDKRRNYIKELGLQVLSKKDWKKLRNHYLDLQRKKMSEFKQYLKRQKYSQKNADKNTETTEHIIKDEVKSEVAKLSYTPGVIVKVKLPDPCSDPKKLRNEIKALTSEVKYVDIPLPFGSEEVFVRLNNSQAAIDFCTLNLNGDKIILNGDEERNYWDKIENDRMVKFNKEAKKQRGRDKLLKKAEKLATKHLRFDENEETL</sequence>
<feature type="domain" description="RRM" evidence="9">
    <location>
        <begin position="112"/>
        <end position="187"/>
    </location>
</feature>
<dbReference type="AlphaFoldDB" id="A0ABD1FCE3"/>
<dbReference type="Gene3D" id="3.30.70.330">
    <property type="match status" value="2"/>
</dbReference>
<dbReference type="InterPro" id="IPR036388">
    <property type="entry name" value="WH-like_DNA-bd_sf"/>
</dbReference>
<organism evidence="12 13">
    <name type="scientific">Hypothenemus hampei</name>
    <name type="common">Coffee berry borer</name>
    <dbReference type="NCBI Taxonomy" id="57062"/>
    <lineage>
        <taxon>Eukaryota</taxon>
        <taxon>Metazoa</taxon>
        <taxon>Ecdysozoa</taxon>
        <taxon>Arthropoda</taxon>
        <taxon>Hexapoda</taxon>
        <taxon>Insecta</taxon>
        <taxon>Pterygota</taxon>
        <taxon>Neoptera</taxon>
        <taxon>Endopterygota</taxon>
        <taxon>Coleoptera</taxon>
        <taxon>Polyphaga</taxon>
        <taxon>Cucujiformia</taxon>
        <taxon>Curculionidae</taxon>
        <taxon>Scolytinae</taxon>
        <taxon>Hypothenemus</taxon>
    </lineage>
</organism>
<evidence type="ECO:0000256" key="1">
    <source>
        <dbReference type="ARBA" id="ARBA00004123"/>
    </source>
</evidence>
<feature type="region of interest" description="Disordered" evidence="8">
    <location>
        <begin position="232"/>
        <end position="262"/>
    </location>
</feature>
<dbReference type="SMART" id="SM00360">
    <property type="entry name" value="RRM"/>
    <property type="match status" value="1"/>
</dbReference>
<dbReference type="SUPFAM" id="SSF46785">
    <property type="entry name" value="Winged helix' DNA-binding domain"/>
    <property type="match status" value="1"/>
</dbReference>
<evidence type="ECO:0000256" key="2">
    <source>
        <dbReference type="ARBA" id="ARBA00008680"/>
    </source>
</evidence>
<dbReference type="Pfam" id="PF08777">
    <property type="entry name" value="RRM_3"/>
    <property type="match status" value="1"/>
</dbReference>
<dbReference type="InterPro" id="IPR006630">
    <property type="entry name" value="La_HTH"/>
</dbReference>
<dbReference type="SMART" id="SM00715">
    <property type="entry name" value="LA"/>
    <property type="match status" value="1"/>
</dbReference>
<dbReference type="Pfam" id="PF00076">
    <property type="entry name" value="RRM_1"/>
    <property type="match status" value="1"/>
</dbReference>
<dbReference type="GO" id="GO:1990904">
    <property type="term" value="C:ribonucleoprotein complex"/>
    <property type="evidence" value="ECO:0007669"/>
    <property type="project" value="UniProtKB-UniRule"/>
</dbReference>
<evidence type="ECO:0000313" key="13">
    <source>
        <dbReference type="Proteomes" id="UP001566132"/>
    </source>
</evidence>
<keyword evidence="3 7" id="KW-0694">RNA-binding</keyword>
<accession>A0ABD1FCE3</accession>
<dbReference type="InterPro" id="IPR002344">
    <property type="entry name" value="Lupus_La"/>
</dbReference>